<evidence type="ECO:0000256" key="3">
    <source>
        <dbReference type="ARBA" id="ARBA00022525"/>
    </source>
</evidence>
<dbReference type="PANTHER" id="PTHR11610">
    <property type="entry name" value="LIPASE"/>
    <property type="match status" value="1"/>
</dbReference>
<dbReference type="InterPro" id="IPR029058">
    <property type="entry name" value="AB_hydrolase_fold"/>
</dbReference>
<dbReference type="PhylomeDB" id="Q17M92"/>
<feature type="signal peptide" evidence="5">
    <location>
        <begin position="1"/>
        <end position="16"/>
    </location>
</feature>
<dbReference type="AlphaFoldDB" id="Q17M92"/>
<organism evidence="7 8">
    <name type="scientific">Aedes aegypti</name>
    <name type="common">Yellowfever mosquito</name>
    <name type="synonym">Culex aegypti</name>
    <dbReference type="NCBI Taxonomy" id="7159"/>
    <lineage>
        <taxon>Eukaryota</taxon>
        <taxon>Metazoa</taxon>
        <taxon>Ecdysozoa</taxon>
        <taxon>Arthropoda</taxon>
        <taxon>Hexapoda</taxon>
        <taxon>Insecta</taxon>
        <taxon>Pterygota</taxon>
        <taxon>Neoptera</taxon>
        <taxon>Endopterygota</taxon>
        <taxon>Diptera</taxon>
        <taxon>Nematocera</taxon>
        <taxon>Culicoidea</taxon>
        <taxon>Culicidae</taxon>
        <taxon>Culicinae</taxon>
        <taxon>Aedini</taxon>
        <taxon>Aedes</taxon>
        <taxon>Stegomyia</taxon>
    </lineage>
</organism>
<feature type="domain" description="Lipase" evidence="6">
    <location>
        <begin position="83"/>
        <end position="323"/>
    </location>
</feature>
<dbReference type="SUPFAM" id="SSF53474">
    <property type="entry name" value="alpha/beta-Hydrolases"/>
    <property type="match status" value="1"/>
</dbReference>
<dbReference type="OMA" id="AHYEYSA"/>
<comment type="subcellular location">
    <subcellularLocation>
        <location evidence="1">Secreted</location>
    </subcellularLocation>
</comment>
<name>Q17M92_AEDAE</name>
<evidence type="ECO:0000259" key="6">
    <source>
        <dbReference type="Pfam" id="PF00151"/>
    </source>
</evidence>
<evidence type="ECO:0000256" key="1">
    <source>
        <dbReference type="ARBA" id="ARBA00004613"/>
    </source>
</evidence>
<proteinExistence type="inferred from homology"/>
<accession>Q17M92</accession>
<dbReference type="GO" id="GO:0016298">
    <property type="term" value="F:lipase activity"/>
    <property type="evidence" value="ECO:0007669"/>
    <property type="project" value="InterPro"/>
</dbReference>
<dbReference type="GO" id="GO:0005615">
    <property type="term" value="C:extracellular space"/>
    <property type="evidence" value="ECO:0007669"/>
    <property type="project" value="TreeGrafter"/>
</dbReference>
<dbReference type="eggNOG" id="ENOG502RYX8">
    <property type="taxonomic scope" value="Eukaryota"/>
</dbReference>
<dbReference type="GO" id="GO:0016042">
    <property type="term" value="P:lipid catabolic process"/>
    <property type="evidence" value="ECO:0007669"/>
    <property type="project" value="TreeGrafter"/>
</dbReference>
<dbReference type="Pfam" id="PF00151">
    <property type="entry name" value="Lipase"/>
    <property type="match status" value="1"/>
</dbReference>
<reference evidence="7" key="2">
    <citation type="journal article" date="2007" name="Science">
        <title>Genome sequence of Aedes aegypti, a major arbovirus vector.</title>
        <authorList>
            <person name="Nene V."/>
            <person name="Wortman J.R."/>
            <person name="Lawson D."/>
            <person name="Haas B."/>
            <person name="Kodira C."/>
            <person name="Tu Z.J."/>
            <person name="Loftus B."/>
            <person name="Xi Z."/>
            <person name="Megy K."/>
            <person name="Grabherr M."/>
            <person name="Ren Q."/>
            <person name="Zdobnov E.M."/>
            <person name="Lobo N.F."/>
            <person name="Campbell K.S."/>
            <person name="Brown S.E."/>
            <person name="Bonaldo M.F."/>
            <person name="Zhu J."/>
            <person name="Sinkins S.P."/>
            <person name="Hogenkamp D.G."/>
            <person name="Amedeo P."/>
            <person name="Arensburger P."/>
            <person name="Atkinson P.W."/>
            <person name="Bidwell S."/>
            <person name="Biedler J."/>
            <person name="Birney E."/>
            <person name="Bruggner R.V."/>
            <person name="Costas J."/>
            <person name="Coy M.R."/>
            <person name="Crabtree J."/>
            <person name="Crawford M."/>
            <person name="Debruyn B."/>
            <person name="Decaprio D."/>
            <person name="Eiglmeier K."/>
            <person name="Eisenstadt E."/>
            <person name="El-Dorry H."/>
            <person name="Gelbart W.M."/>
            <person name="Gomes S.L."/>
            <person name="Hammond M."/>
            <person name="Hannick L.I."/>
            <person name="Hogan J.R."/>
            <person name="Holmes M.H."/>
            <person name="Jaffe D."/>
            <person name="Johnston J.S."/>
            <person name="Kennedy R.C."/>
            <person name="Koo H."/>
            <person name="Kravitz S."/>
            <person name="Kriventseva E.V."/>
            <person name="Kulp D."/>
            <person name="Labutti K."/>
            <person name="Lee E."/>
            <person name="Li S."/>
            <person name="Lovin D.D."/>
            <person name="Mao C."/>
            <person name="Mauceli E."/>
            <person name="Menck C.F."/>
            <person name="Miller J.R."/>
            <person name="Montgomery P."/>
            <person name="Mori A."/>
            <person name="Nascimento A.L."/>
            <person name="Naveira H.F."/>
            <person name="Nusbaum C."/>
            <person name="O'leary S."/>
            <person name="Orvis J."/>
            <person name="Pertea M."/>
            <person name="Quesneville H."/>
            <person name="Reidenbach K.R."/>
            <person name="Rogers Y.H."/>
            <person name="Roth C.W."/>
            <person name="Schneider J.R."/>
            <person name="Schatz M."/>
            <person name="Shumway M."/>
            <person name="Stanke M."/>
            <person name="Stinson E.O."/>
            <person name="Tubio J.M."/>
            <person name="Vanzee J.P."/>
            <person name="Verjovski-Almeida S."/>
            <person name="Werner D."/>
            <person name="White O."/>
            <person name="Wyder S."/>
            <person name="Zeng Q."/>
            <person name="Zhao Q."/>
            <person name="Zhao Y."/>
            <person name="Hill C.A."/>
            <person name="Raikhel A.S."/>
            <person name="Soares M.B."/>
            <person name="Knudson D.L."/>
            <person name="Lee N.H."/>
            <person name="Galagan J."/>
            <person name="Salzberg S.L."/>
            <person name="Paulsen I.T."/>
            <person name="Dimopoulos G."/>
            <person name="Collins F.H."/>
            <person name="Birren B."/>
            <person name="Fraser-Liggett C.M."/>
            <person name="Severson D.W."/>
        </authorList>
    </citation>
    <scope>NUCLEOTIDE SEQUENCE [LARGE SCALE GENOMIC DNA]</scope>
    <source>
        <strain evidence="7">Liverpool</strain>
    </source>
</reference>
<dbReference type="EMBL" id="CH477207">
    <property type="protein sequence ID" value="EAT47857.1"/>
    <property type="molecule type" value="Genomic_DNA"/>
</dbReference>
<dbReference type="HOGENOM" id="CLU_027171_2_3_1"/>
<keyword evidence="5" id="KW-0732">Signal</keyword>
<dbReference type="InterPro" id="IPR000734">
    <property type="entry name" value="TAG_lipase"/>
</dbReference>
<reference evidence="7" key="1">
    <citation type="submission" date="2005-10" db="EMBL/GenBank/DDBJ databases">
        <authorList>
            <person name="Loftus B.J."/>
            <person name="Nene V.M."/>
            <person name="Hannick L.I."/>
            <person name="Bidwell S."/>
            <person name="Haas B."/>
            <person name="Amedeo P."/>
            <person name="Orvis J."/>
            <person name="Wortman J.R."/>
            <person name="White O.R."/>
            <person name="Salzberg S."/>
            <person name="Shumway M."/>
            <person name="Koo H."/>
            <person name="Zhao Y."/>
            <person name="Holmes M."/>
            <person name="Miller J."/>
            <person name="Schatz M."/>
            <person name="Pop M."/>
            <person name="Pai G."/>
            <person name="Utterback T."/>
            <person name="Rogers Y.-H."/>
            <person name="Kravitz S."/>
            <person name="Fraser C.M."/>
        </authorList>
    </citation>
    <scope>NUCLEOTIDE SEQUENCE</scope>
    <source>
        <strain evidence="7">Liverpool</strain>
    </source>
</reference>
<dbReference type="PRINTS" id="PR00821">
    <property type="entry name" value="TAGLIPASE"/>
</dbReference>
<feature type="chain" id="PRO_5014308075" evidence="5">
    <location>
        <begin position="17"/>
        <end position="350"/>
    </location>
</feature>
<sequence length="350" mass="39527">MLSALYLLFVLAACRGDQGDVFKDTFDLSSEESIAKSMNDAFGDYRSELGPLLEGYVDNSNLDAAIALRCASRADPDFQIFYDDRISWQELKFSLSLTIVVHGWLDNSDEVWVRKIAHEMLKIDDSTICLVDWNYRARFNYRQAVLDHTPFVADLITRFVLFSNEKGVPLEKVTFIGHNLGAHVAGQAGRNLGGRVGEIYGLDPLGPLFQYPEDRGLQKRLDQSDAKYVQIIITSRYELGLVNGEGHENFYPNGGESAANCPLPDTDSKELTNRIACSEWEATEYFRQSLDPDNVYEGKQCSDWPSFLAHRCDFNRENILGVYSYRIGGDFYLNAEPILPNFPAFSSHAH</sequence>
<dbReference type="InterPro" id="IPR013818">
    <property type="entry name" value="Lipase"/>
</dbReference>
<dbReference type="Proteomes" id="UP000682892">
    <property type="component" value="Unassembled WGS sequence"/>
</dbReference>
<dbReference type="PaxDb" id="7159-AAEL001081-PA"/>
<keyword evidence="3" id="KW-0964">Secreted</keyword>
<comment type="similarity">
    <text evidence="2 4">Belongs to the AB hydrolase superfamily. Lipase family.</text>
</comment>
<evidence type="ECO:0000313" key="7">
    <source>
        <dbReference type="EMBL" id="EAT47857.1"/>
    </source>
</evidence>
<dbReference type="PANTHER" id="PTHR11610:SF178">
    <property type="entry name" value="LIPASE MEMBER H-A-LIKE PROTEIN"/>
    <property type="match status" value="1"/>
</dbReference>
<evidence type="ECO:0000313" key="8">
    <source>
        <dbReference type="Proteomes" id="UP000682892"/>
    </source>
</evidence>
<evidence type="ECO:0000256" key="5">
    <source>
        <dbReference type="SAM" id="SignalP"/>
    </source>
</evidence>
<dbReference type="VEuPathDB" id="VectorBase:AAEL002138"/>
<reference evidence="7" key="3">
    <citation type="submission" date="2012-09" db="EMBL/GenBank/DDBJ databases">
        <authorList>
            <consortium name="VectorBase"/>
        </authorList>
    </citation>
    <scope>NUCLEOTIDE SEQUENCE</scope>
    <source>
        <strain evidence="7">Liverpool</strain>
    </source>
</reference>
<gene>
    <name evidence="7" type="ORF">AaeL_AAEL001081</name>
</gene>
<protein>
    <submittedName>
        <fullName evidence="7">AAEL001081-PA</fullName>
    </submittedName>
</protein>
<evidence type="ECO:0000256" key="2">
    <source>
        <dbReference type="ARBA" id="ARBA00010701"/>
    </source>
</evidence>
<evidence type="ECO:0000256" key="4">
    <source>
        <dbReference type="RuleBase" id="RU004262"/>
    </source>
</evidence>
<dbReference type="Gene3D" id="3.40.50.1820">
    <property type="entry name" value="alpha/beta hydrolase"/>
    <property type="match status" value="1"/>
</dbReference>